<dbReference type="KEGG" id="cei:CEPID_00630"/>
<dbReference type="PATRIC" id="fig|1050174.4.peg.133"/>
<evidence type="ECO:0000313" key="2">
    <source>
        <dbReference type="Proteomes" id="UP000035368"/>
    </source>
</evidence>
<keyword evidence="2" id="KW-1185">Reference proteome</keyword>
<dbReference type="AlphaFoldDB" id="A0A0G3GN81"/>
<sequence length="90" mass="10473">MKNNERFFEVNVKRHVRYADVELLRQRALAEVDTYTFETPAEERGTIQLVTEEPAEALGVLLDWFSLDEGQDFEILETTHKVIEVGGRDF</sequence>
<accession>A0A0G3GN81</accession>
<dbReference type="RefSeq" id="WP_144413395.1">
    <property type="nucleotide sequence ID" value="NZ_CP011541.1"/>
</dbReference>
<evidence type="ECO:0000313" key="1">
    <source>
        <dbReference type="EMBL" id="AKK02020.1"/>
    </source>
</evidence>
<organism evidence="1 2">
    <name type="scientific">Corynebacterium epidermidicanis</name>
    <dbReference type="NCBI Taxonomy" id="1050174"/>
    <lineage>
        <taxon>Bacteria</taxon>
        <taxon>Bacillati</taxon>
        <taxon>Actinomycetota</taxon>
        <taxon>Actinomycetes</taxon>
        <taxon>Mycobacteriales</taxon>
        <taxon>Corynebacteriaceae</taxon>
        <taxon>Corynebacterium</taxon>
    </lineage>
</organism>
<protein>
    <submittedName>
        <fullName evidence="1">Uncharacterized protein</fullName>
    </submittedName>
</protein>
<proteinExistence type="predicted"/>
<dbReference type="Proteomes" id="UP000035368">
    <property type="component" value="Chromosome"/>
</dbReference>
<dbReference type="STRING" id="1050174.CEPID_00630"/>
<dbReference type="EMBL" id="CP011541">
    <property type="protein sequence ID" value="AKK02020.1"/>
    <property type="molecule type" value="Genomic_DNA"/>
</dbReference>
<reference evidence="1 2" key="1">
    <citation type="submission" date="2015-05" db="EMBL/GenBank/DDBJ databases">
        <title>Complete genome sequence of Corynebacterium epidermidicanis DSM 45586, isolated from the skin of a dog suffering from pruritus.</title>
        <authorList>
            <person name="Ruckert C."/>
            <person name="Albersmeier A."/>
            <person name="Winkler A."/>
            <person name="Tauch A."/>
        </authorList>
    </citation>
    <scope>NUCLEOTIDE SEQUENCE [LARGE SCALE GENOMIC DNA]</scope>
    <source>
        <strain evidence="1 2">DSM 45586</strain>
    </source>
</reference>
<name>A0A0G3GN81_9CORY</name>
<gene>
    <name evidence="1" type="ORF">CEPID_00630</name>
</gene>